<evidence type="ECO:0000313" key="3">
    <source>
        <dbReference type="Proteomes" id="UP001163255"/>
    </source>
</evidence>
<dbReference type="EMBL" id="CP103300">
    <property type="protein sequence ID" value="UYM17784.1"/>
    <property type="molecule type" value="Genomic_DNA"/>
</dbReference>
<dbReference type="InterPro" id="IPR039422">
    <property type="entry name" value="MarR/SlyA-like"/>
</dbReference>
<evidence type="ECO:0000259" key="1">
    <source>
        <dbReference type="PROSITE" id="PS50995"/>
    </source>
</evidence>
<dbReference type="InterPro" id="IPR036388">
    <property type="entry name" value="WH-like_DNA-bd_sf"/>
</dbReference>
<dbReference type="InterPro" id="IPR036390">
    <property type="entry name" value="WH_DNA-bd_sf"/>
</dbReference>
<dbReference type="Proteomes" id="UP001163255">
    <property type="component" value="Chromosome"/>
</dbReference>
<sequence length="140" mass="15758">MSQHAKQLYDALVTLSHHFSTTCCESSHCEEFTLIDYLALRSIQNQPECSVQTVGQSLGFTKSGATRVIKRLQARNMISICVNPDDSRIKCLSLTELAENCLQSVVSIQEKRMDKLLKKMEPETAKQLTQGLQTLVQQLK</sequence>
<dbReference type="Gene3D" id="1.10.10.10">
    <property type="entry name" value="Winged helix-like DNA-binding domain superfamily/Winged helix DNA-binding domain"/>
    <property type="match status" value="1"/>
</dbReference>
<feature type="domain" description="HTH marR-type" evidence="1">
    <location>
        <begin position="1"/>
        <end position="137"/>
    </location>
</feature>
<dbReference type="RefSeq" id="WP_262600485.1">
    <property type="nucleotide sequence ID" value="NZ_CP103300.1"/>
</dbReference>
<dbReference type="PROSITE" id="PS50995">
    <property type="entry name" value="HTH_MARR_2"/>
    <property type="match status" value="1"/>
</dbReference>
<gene>
    <name evidence="2" type="ORF">NX720_07705</name>
</gene>
<dbReference type="Pfam" id="PF12802">
    <property type="entry name" value="MarR_2"/>
    <property type="match status" value="1"/>
</dbReference>
<keyword evidence="3" id="KW-1185">Reference proteome</keyword>
<proteinExistence type="predicted"/>
<dbReference type="SMART" id="SM00347">
    <property type="entry name" value="HTH_MARR"/>
    <property type="match status" value="1"/>
</dbReference>
<accession>A0ABY6GZH7</accession>
<reference evidence="2" key="1">
    <citation type="submission" date="2022-10" db="EMBL/GenBank/DDBJ databases">
        <title>Completed Genome Sequence of two octocoral isolated bacterium, Endozoicomonas euniceicola EF212T and Endozoicomonas gorgoniicola PS125T.</title>
        <authorList>
            <person name="Chiou Y.-J."/>
            <person name="Chen Y.-H."/>
        </authorList>
    </citation>
    <scope>NUCLEOTIDE SEQUENCE</scope>
    <source>
        <strain evidence="2">EF212</strain>
    </source>
</reference>
<name>A0ABY6GZH7_9GAMM</name>
<dbReference type="SUPFAM" id="SSF46785">
    <property type="entry name" value="Winged helix' DNA-binding domain"/>
    <property type="match status" value="1"/>
</dbReference>
<dbReference type="PANTHER" id="PTHR33164">
    <property type="entry name" value="TRANSCRIPTIONAL REGULATOR, MARR FAMILY"/>
    <property type="match status" value="1"/>
</dbReference>
<protein>
    <submittedName>
        <fullName evidence="2">MarR family transcriptional regulator</fullName>
    </submittedName>
</protein>
<evidence type="ECO:0000313" key="2">
    <source>
        <dbReference type="EMBL" id="UYM17784.1"/>
    </source>
</evidence>
<dbReference type="PANTHER" id="PTHR33164:SF43">
    <property type="entry name" value="HTH-TYPE TRANSCRIPTIONAL REPRESSOR YETL"/>
    <property type="match status" value="1"/>
</dbReference>
<organism evidence="2 3">
    <name type="scientific">Endozoicomonas euniceicola</name>
    <dbReference type="NCBI Taxonomy" id="1234143"/>
    <lineage>
        <taxon>Bacteria</taxon>
        <taxon>Pseudomonadati</taxon>
        <taxon>Pseudomonadota</taxon>
        <taxon>Gammaproteobacteria</taxon>
        <taxon>Oceanospirillales</taxon>
        <taxon>Endozoicomonadaceae</taxon>
        <taxon>Endozoicomonas</taxon>
    </lineage>
</organism>
<dbReference type="InterPro" id="IPR000835">
    <property type="entry name" value="HTH_MarR-typ"/>
</dbReference>